<dbReference type="HOGENOM" id="CLU_070813_2_1_11"/>
<keyword evidence="2" id="KW-1185">Reference proteome</keyword>
<dbReference type="InterPro" id="IPR029058">
    <property type="entry name" value="AB_hydrolase_fold"/>
</dbReference>
<dbReference type="eggNOG" id="COG3591">
    <property type="taxonomic scope" value="Bacteria"/>
</dbReference>
<proteinExistence type="predicted"/>
<dbReference type="EMBL" id="CP001778">
    <property type="protein sequence ID" value="ADD43257.1"/>
    <property type="molecule type" value="Genomic_DNA"/>
</dbReference>
<dbReference type="RefSeq" id="WP_013018828.1">
    <property type="nucleotide sequence ID" value="NC_013947.1"/>
</dbReference>
<dbReference type="Proteomes" id="UP000000844">
    <property type="component" value="Chromosome"/>
</dbReference>
<dbReference type="AlphaFoldDB" id="D3PWN5"/>
<evidence type="ECO:0000313" key="2">
    <source>
        <dbReference type="Proteomes" id="UP000000844"/>
    </source>
</evidence>
<protein>
    <recommendedName>
        <fullName evidence="3">Serine peptidase</fullName>
    </recommendedName>
</protein>
<dbReference type="KEGG" id="sna:Snas_3597"/>
<evidence type="ECO:0008006" key="3">
    <source>
        <dbReference type="Google" id="ProtNLM"/>
    </source>
</evidence>
<dbReference type="SUPFAM" id="SSF53474">
    <property type="entry name" value="alpha/beta-Hydrolases"/>
    <property type="match status" value="1"/>
</dbReference>
<organism evidence="1 2">
    <name type="scientific">Stackebrandtia nassauensis (strain DSM 44728 / CIP 108903 / NRRL B-16338 / NBRC 102104 / LLR-40K-21)</name>
    <dbReference type="NCBI Taxonomy" id="446470"/>
    <lineage>
        <taxon>Bacteria</taxon>
        <taxon>Bacillati</taxon>
        <taxon>Actinomycetota</taxon>
        <taxon>Actinomycetes</taxon>
        <taxon>Glycomycetales</taxon>
        <taxon>Glycomycetaceae</taxon>
        <taxon>Stackebrandtia</taxon>
    </lineage>
</organism>
<gene>
    <name evidence="1" type="ordered locus">Snas_3597</name>
</gene>
<name>D3PWN5_STANL</name>
<sequence length="273" mass="30343">MKIVGIHGIRCYRPDPPLEAARYLETKWRQALEDNPVLKWPVRSIDFSISYYAHLLVQQGRQSDTDLDDAALQLLTELLAPWTPDAAGIQGRAMVLLRLAAARLAGKHGLEERTVWRFIRQFAAEVSYYLEGREGFTPRDTIIDATAKAIDKADIVIAHSLGTVIAYEALHRHRVAVPLLITLGSPLAIPAIVSRLKPPVINGRGRKPPSVKRWINLADCGDYIAIPINETDSINAVFDGIDEHNDSIRIGIFRSHGIEGYLRHPVLGRAVAT</sequence>
<dbReference type="STRING" id="446470.Snas_3597"/>
<evidence type="ECO:0000313" key="1">
    <source>
        <dbReference type="EMBL" id="ADD43257.1"/>
    </source>
</evidence>
<accession>D3PWN5</accession>
<dbReference type="OrthoDB" id="3483116at2"/>
<reference evidence="1 2" key="1">
    <citation type="journal article" date="2009" name="Stand. Genomic Sci.">
        <title>Complete genome sequence of Stackebrandtia nassauensis type strain (LLR-40K-21).</title>
        <authorList>
            <person name="Munk C."/>
            <person name="Lapidus A."/>
            <person name="Copeland A."/>
            <person name="Jando M."/>
            <person name="Mayilraj S."/>
            <person name="Glavina Del Rio T."/>
            <person name="Nolan M."/>
            <person name="Chen F."/>
            <person name="Lucas S."/>
            <person name="Tice H."/>
            <person name="Cheng J.F."/>
            <person name="Han C."/>
            <person name="Detter J.C."/>
            <person name="Bruce D."/>
            <person name="Goodwin L."/>
            <person name="Chain P."/>
            <person name="Pitluck S."/>
            <person name="Goker M."/>
            <person name="Ovchinikova G."/>
            <person name="Pati A."/>
            <person name="Ivanova N."/>
            <person name="Mavromatis K."/>
            <person name="Chen A."/>
            <person name="Palaniappan K."/>
            <person name="Land M."/>
            <person name="Hauser L."/>
            <person name="Chang Y.J."/>
            <person name="Jeffries C.D."/>
            <person name="Bristow J."/>
            <person name="Eisen J.A."/>
            <person name="Markowitz V."/>
            <person name="Hugenholtz P."/>
            <person name="Kyrpides N.C."/>
            <person name="Klenk H.P."/>
        </authorList>
    </citation>
    <scope>NUCLEOTIDE SEQUENCE [LARGE SCALE GENOMIC DNA]</scope>
    <source>
        <strain evidence="2">DSM 44728 / CIP 108903 / NRRL B-16338 / NBRC 102104 / LLR-40K-21</strain>
    </source>
</reference>